<dbReference type="Proteomes" id="UP000009071">
    <property type="component" value="Plasmid pDMC1"/>
</dbReference>
<sequence>MRALAPPTMYAPRRPTEQTTVRLGVGVIILDEAGRLLLERRSDCGWWGLPGGAVDPGESVAEAAMREAFEETGLRLELTGLLGVYSEPAGRIVIYPDNGDERHLVDVLVTARIASGELRSSQESLELCFFDPVDLPDDIVPPARRPLTDFLLGCNNVLR</sequence>
<evidence type="ECO:0000313" key="6">
    <source>
        <dbReference type="Proteomes" id="UP000009071"/>
    </source>
</evidence>
<dbReference type="AlphaFoldDB" id="C4XUJ3"/>
<dbReference type="InterPro" id="IPR015797">
    <property type="entry name" value="NUDIX_hydrolase-like_dom_sf"/>
</dbReference>
<gene>
    <name evidence="5" type="ordered locus">DMR_p1_00280</name>
</gene>
<accession>C4XUJ3</accession>
<reference evidence="5 6" key="1">
    <citation type="journal article" date="2009" name="Genome Res.">
        <title>Whole genome sequence of Desulfovibrio magneticus strain RS-1 revealed common gene clusters in magnetotactic bacteria.</title>
        <authorList>
            <person name="Nakazawa H."/>
            <person name="Arakaki A."/>
            <person name="Narita-Yamada S."/>
            <person name="Yashiro I."/>
            <person name="Jinno K."/>
            <person name="Aoki N."/>
            <person name="Tsuruyama A."/>
            <person name="Okamura Y."/>
            <person name="Tanikawa S."/>
            <person name="Fujita N."/>
            <person name="Takeyama H."/>
            <person name="Matsunaga T."/>
        </authorList>
    </citation>
    <scope>NUCLEOTIDE SEQUENCE [LARGE SCALE GENOMIC DNA]</scope>
    <source>
        <strain evidence="6">ATCC 700980 / DSM 13731 / RS-1</strain>
    </source>
</reference>
<dbReference type="Pfam" id="PF00293">
    <property type="entry name" value="NUDIX"/>
    <property type="match status" value="1"/>
</dbReference>
<comment type="cofactor">
    <cofactor evidence="1">
        <name>Mg(2+)</name>
        <dbReference type="ChEBI" id="CHEBI:18420"/>
    </cofactor>
</comment>
<evidence type="ECO:0000259" key="4">
    <source>
        <dbReference type="PROSITE" id="PS51462"/>
    </source>
</evidence>
<dbReference type="InterPro" id="IPR000086">
    <property type="entry name" value="NUDIX_hydrolase_dom"/>
</dbReference>
<comment type="similarity">
    <text evidence="3">Belongs to the Nudix hydrolase family.</text>
</comment>
<dbReference type="GO" id="GO:0016787">
    <property type="term" value="F:hydrolase activity"/>
    <property type="evidence" value="ECO:0007669"/>
    <property type="project" value="UniProtKB-KW"/>
</dbReference>
<dbReference type="KEGG" id="dma:DMR_p1_00280"/>
<dbReference type="SUPFAM" id="SSF55811">
    <property type="entry name" value="Nudix"/>
    <property type="match status" value="1"/>
</dbReference>
<dbReference type="EMBL" id="AP010905">
    <property type="protein sequence ID" value="BAH73444.1"/>
    <property type="molecule type" value="Genomic_DNA"/>
</dbReference>
<dbReference type="Gene3D" id="3.90.79.10">
    <property type="entry name" value="Nucleoside Triphosphate Pyrophosphohydrolase"/>
    <property type="match status" value="1"/>
</dbReference>
<evidence type="ECO:0000313" key="5">
    <source>
        <dbReference type="EMBL" id="BAH73444.1"/>
    </source>
</evidence>
<dbReference type="HOGENOM" id="CLU_037162_7_3_7"/>
<geneLocation type="plasmid" evidence="5 6">
    <name>pDMC1</name>
</geneLocation>
<evidence type="ECO:0000256" key="3">
    <source>
        <dbReference type="RuleBase" id="RU003476"/>
    </source>
</evidence>
<evidence type="ECO:0000256" key="1">
    <source>
        <dbReference type="ARBA" id="ARBA00001946"/>
    </source>
</evidence>
<dbReference type="OrthoDB" id="5417595at2"/>
<dbReference type="RefSeq" id="WP_012750629.1">
    <property type="nucleotide sequence ID" value="NC_012797.1"/>
</dbReference>
<dbReference type="InterPro" id="IPR020084">
    <property type="entry name" value="NUDIX_hydrolase_CS"/>
</dbReference>
<dbReference type="PROSITE" id="PS51462">
    <property type="entry name" value="NUDIX"/>
    <property type="match status" value="1"/>
</dbReference>
<evidence type="ECO:0000256" key="2">
    <source>
        <dbReference type="ARBA" id="ARBA00022801"/>
    </source>
</evidence>
<keyword evidence="6" id="KW-1185">Reference proteome</keyword>
<dbReference type="PROSITE" id="PS00893">
    <property type="entry name" value="NUDIX_BOX"/>
    <property type="match status" value="1"/>
</dbReference>
<protein>
    <recommendedName>
        <fullName evidence="4">Nudix hydrolase domain-containing protein</fullName>
    </recommendedName>
</protein>
<proteinExistence type="inferred from homology"/>
<dbReference type="eggNOG" id="COG1051">
    <property type="taxonomic scope" value="Bacteria"/>
</dbReference>
<name>C4XUJ3_SOLM1</name>
<dbReference type="InterPro" id="IPR020476">
    <property type="entry name" value="Nudix_hydrolase"/>
</dbReference>
<dbReference type="PANTHER" id="PTHR43046:SF14">
    <property type="entry name" value="MUTT_NUDIX FAMILY PROTEIN"/>
    <property type="match status" value="1"/>
</dbReference>
<keyword evidence="5" id="KW-0614">Plasmid</keyword>
<organism evidence="5 6">
    <name type="scientific">Solidesulfovibrio magneticus (strain ATCC 700980 / DSM 13731 / RS-1)</name>
    <name type="common">Desulfovibrio magneticus</name>
    <dbReference type="NCBI Taxonomy" id="573370"/>
    <lineage>
        <taxon>Bacteria</taxon>
        <taxon>Pseudomonadati</taxon>
        <taxon>Thermodesulfobacteriota</taxon>
        <taxon>Desulfovibrionia</taxon>
        <taxon>Desulfovibrionales</taxon>
        <taxon>Desulfovibrionaceae</taxon>
        <taxon>Solidesulfovibrio</taxon>
    </lineage>
</organism>
<keyword evidence="2 3" id="KW-0378">Hydrolase</keyword>
<feature type="domain" description="Nudix hydrolase" evidence="4">
    <location>
        <begin position="20"/>
        <end position="152"/>
    </location>
</feature>
<dbReference type="PRINTS" id="PR00502">
    <property type="entry name" value="NUDIXFAMILY"/>
</dbReference>
<dbReference type="PANTHER" id="PTHR43046">
    <property type="entry name" value="GDP-MANNOSE MANNOSYL HYDROLASE"/>
    <property type="match status" value="1"/>
</dbReference>